<evidence type="ECO:0000256" key="1">
    <source>
        <dbReference type="ARBA" id="ARBA00006484"/>
    </source>
</evidence>
<accession>A0AAD4R0E9</accession>
<evidence type="ECO:0000256" key="2">
    <source>
        <dbReference type="ARBA" id="ARBA00023002"/>
    </source>
</evidence>
<dbReference type="EMBL" id="JAKKPZ010000110">
    <property type="protein sequence ID" value="KAI1701827.1"/>
    <property type="molecule type" value="Genomic_DNA"/>
</dbReference>
<comment type="similarity">
    <text evidence="1">Belongs to the short-chain dehydrogenases/reductases (SDR) family.</text>
</comment>
<dbReference type="InterPro" id="IPR036291">
    <property type="entry name" value="NAD(P)-bd_dom_sf"/>
</dbReference>
<organism evidence="3 4">
    <name type="scientific">Ditylenchus destructor</name>
    <dbReference type="NCBI Taxonomy" id="166010"/>
    <lineage>
        <taxon>Eukaryota</taxon>
        <taxon>Metazoa</taxon>
        <taxon>Ecdysozoa</taxon>
        <taxon>Nematoda</taxon>
        <taxon>Chromadorea</taxon>
        <taxon>Rhabditida</taxon>
        <taxon>Tylenchina</taxon>
        <taxon>Tylenchomorpha</taxon>
        <taxon>Sphaerularioidea</taxon>
        <taxon>Anguinidae</taxon>
        <taxon>Anguininae</taxon>
        <taxon>Ditylenchus</taxon>
    </lineage>
</organism>
<reference evidence="3" key="1">
    <citation type="submission" date="2022-01" db="EMBL/GenBank/DDBJ databases">
        <title>Genome Sequence Resource for Two Populations of Ditylenchus destructor, the Migratory Endoparasitic Phytonematode.</title>
        <authorList>
            <person name="Zhang H."/>
            <person name="Lin R."/>
            <person name="Xie B."/>
        </authorList>
    </citation>
    <scope>NUCLEOTIDE SEQUENCE</scope>
    <source>
        <strain evidence="3">BazhouSP</strain>
    </source>
</reference>
<dbReference type="SUPFAM" id="SSF51735">
    <property type="entry name" value="NAD(P)-binding Rossmann-fold domains"/>
    <property type="match status" value="1"/>
</dbReference>
<dbReference type="InterPro" id="IPR002347">
    <property type="entry name" value="SDR_fam"/>
</dbReference>
<dbReference type="Gene3D" id="3.40.50.720">
    <property type="entry name" value="NAD(P)-binding Rossmann-like Domain"/>
    <property type="match status" value="1"/>
</dbReference>
<dbReference type="PRINTS" id="PR00081">
    <property type="entry name" value="GDHRDH"/>
</dbReference>
<dbReference type="PANTHER" id="PTHR24320:SF264">
    <property type="entry name" value="DEHYDROGENASE_REDUCTASE SDR FAMILY MEMBER ON CHROMOSOME X"/>
    <property type="match status" value="1"/>
</dbReference>
<keyword evidence="4" id="KW-1185">Reference proteome</keyword>
<dbReference type="AlphaFoldDB" id="A0AAD4R0E9"/>
<dbReference type="Proteomes" id="UP001201812">
    <property type="component" value="Unassembled WGS sequence"/>
</dbReference>
<dbReference type="GO" id="GO:0016491">
    <property type="term" value="F:oxidoreductase activity"/>
    <property type="evidence" value="ECO:0007669"/>
    <property type="project" value="UniProtKB-KW"/>
</dbReference>
<gene>
    <name evidence="3" type="ORF">DdX_15853</name>
</gene>
<evidence type="ECO:0000313" key="3">
    <source>
        <dbReference type="EMBL" id="KAI1701827.1"/>
    </source>
</evidence>
<sequence length="382" mass="42917">MWNRGFTFDILPYSKYLAHLIDELWTVIHVYWIGFYYSLYELIFENLASRSTLEYSWDPEQWQQKSSILKAARINDKSAEEKSENEVGCKQLVAVMTGADGTIGNEIVSMLNSLDIFVVALGLRRPPNLLRDSDNDDSASSSASESSIFICCDLLDLAQVSRAADQILAQIPSFDLLICNAGVMLISRKNSTQNPQLKVNVLAHVLLFNKLKESMARSKQESPRAIFVSSSTIHAGNPRKWLTYDWNNCEIDNNANAEENGYKAYADSKLLLSLYVKYLANNLRSSNSPIRVCSLHPGVVPGRLYANVFAPFRLFINGILSSILRPSRVAACHILGLLLDDRMLNGEYYENGRRVKIADQINALELERLGTAVDEKVLSFDS</sequence>
<dbReference type="PANTHER" id="PTHR24320">
    <property type="entry name" value="RETINOL DEHYDROGENASE"/>
    <property type="match status" value="1"/>
</dbReference>
<name>A0AAD4R0E9_9BILA</name>
<comment type="caution">
    <text evidence="3">The sequence shown here is derived from an EMBL/GenBank/DDBJ whole genome shotgun (WGS) entry which is preliminary data.</text>
</comment>
<protein>
    <submittedName>
        <fullName evidence="3">Short chain dehydrogenase domain-containing protein</fullName>
    </submittedName>
</protein>
<proteinExistence type="inferred from homology"/>
<dbReference type="Pfam" id="PF00106">
    <property type="entry name" value="adh_short"/>
    <property type="match status" value="1"/>
</dbReference>
<evidence type="ECO:0000313" key="4">
    <source>
        <dbReference type="Proteomes" id="UP001201812"/>
    </source>
</evidence>
<keyword evidence="2" id="KW-0560">Oxidoreductase</keyword>